<name>A0A6G8R7B0_9CAUD</name>
<organism evidence="2 3">
    <name type="scientific">Synechococcus phage S-H34</name>
    <dbReference type="NCBI Taxonomy" id="2718942"/>
    <lineage>
        <taxon>Viruses</taxon>
        <taxon>Duplodnaviria</taxon>
        <taxon>Heunggongvirae</taxon>
        <taxon>Uroviricota</taxon>
        <taxon>Caudoviricetes</taxon>
        <taxon>Pantevenvirales</taxon>
        <taxon>Kyanoviridae</taxon>
        <taxon>Makaravirus</taxon>
        <taxon>Makaravirus thirtyfour</taxon>
    </lineage>
</organism>
<dbReference type="Proteomes" id="UP000501900">
    <property type="component" value="Genome"/>
</dbReference>
<feature type="compositionally biased region" description="Basic and acidic residues" evidence="1">
    <location>
        <begin position="7"/>
        <end position="58"/>
    </location>
</feature>
<feature type="region of interest" description="Disordered" evidence="1">
    <location>
        <begin position="1"/>
        <end position="63"/>
    </location>
</feature>
<evidence type="ECO:0000313" key="3">
    <source>
        <dbReference type="Proteomes" id="UP000501900"/>
    </source>
</evidence>
<dbReference type="RefSeq" id="YP_010670718.1">
    <property type="nucleotide sequence ID" value="NC_070965.1"/>
</dbReference>
<proteinExistence type="predicted"/>
<dbReference type="GeneID" id="77946928"/>
<accession>A0A6G8R7B0</accession>
<evidence type="ECO:0000313" key="2">
    <source>
        <dbReference type="EMBL" id="QIN97050.1"/>
    </source>
</evidence>
<dbReference type="EMBL" id="MT162467">
    <property type="protein sequence ID" value="QIN97050.1"/>
    <property type="molecule type" value="Genomic_DNA"/>
</dbReference>
<dbReference type="KEGG" id="vg:77946928"/>
<protein>
    <submittedName>
        <fullName evidence="2">Uncharacterized protein</fullName>
    </submittedName>
</protein>
<sequence>MALNFSEWKDSHKDPEYQIEGKEPKCPEGHKWDKTLKTCVPKGDEKGNNRENPGDKALPDSLGAYNVWGSHGLNGEPPAMEVEEETIMEKPMLSTKQQRRDEENAKRHKDQDDRMRYGKKGKEFHDKTYLRPGEVKTWDKEQNRWVSNKEGK</sequence>
<feature type="region of interest" description="Disordered" evidence="1">
    <location>
        <begin position="90"/>
        <end position="152"/>
    </location>
</feature>
<keyword evidence="3" id="KW-1185">Reference proteome</keyword>
<feature type="compositionally biased region" description="Basic and acidic residues" evidence="1">
    <location>
        <begin position="98"/>
        <end position="152"/>
    </location>
</feature>
<evidence type="ECO:0000256" key="1">
    <source>
        <dbReference type="SAM" id="MobiDB-lite"/>
    </source>
</evidence>
<reference evidence="2 3" key="1">
    <citation type="submission" date="2020-03" db="EMBL/GenBank/DDBJ databases">
        <title>The Isolation and Genome Sequence of a Novel Cyanophage S-H34 from the Huanghai Sea, China.</title>
        <authorList>
            <person name="Jiang T."/>
        </authorList>
    </citation>
    <scope>NUCLEOTIDE SEQUENCE [LARGE SCALE GENOMIC DNA]</scope>
</reference>